<organism evidence="1 2">
    <name type="scientific">Hermanssonia centrifuga</name>
    <dbReference type="NCBI Taxonomy" id="98765"/>
    <lineage>
        <taxon>Eukaryota</taxon>
        <taxon>Fungi</taxon>
        <taxon>Dikarya</taxon>
        <taxon>Basidiomycota</taxon>
        <taxon>Agaricomycotina</taxon>
        <taxon>Agaricomycetes</taxon>
        <taxon>Polyporales</taxon>
        <taxon>Meruliaceae</taxon>
        <taxon>Hermanssonia</taxon>
    </lineage>
</organism>
<reference evidence="1 2" key="1">
    <citation type="submission" date="2018-02" db="EMBL/GenBank/DDBJ databases">
        <title>Genome sequence of the basidiomycete white-rot fungus Phlebia centrifuga.</title>
        <authorList>
            <person name="Granchi Z."/>
            <person name="Peng M."/>
            <person name="de Vries R.P."/>
            <person name="Hilden K."/>
            <person name="Makela M.R."/>
            <person name="Grigoriev I."/>
            <person name="Riley R."/>
        </authorList>
    </citation>
    <scope>NUCLEOTIDE SEQUENCE [LARGE SCALE GENOMIC DNA]</scope>
    <source>
        <strain evidence="1 2">FBCC195</strain>
    </source>
</reference>
<protein>
    <submittedName>
        <fullName evidence="1">Uncharacterized protein</fullName>
    </submittedName>
</protein>
<evidence type="ECO:0000313" key="2">
    <source>
        <dbReference type="Proteomes" id="UP000186601"/>
    </source>
</evidence>
<name>A0A2R6RM24_9APHY</name>
<accession>A0A2R6RM24</accession>
<dbReference type="EMBL" id="MLYV02000221">
    <property type="protein sequence ID" value="PSS31062.1"/>
    <property type="molecule type" value="Genomic_DNA"/>
</dbReference>
<dbReference type="Proteomes" id="UP000186601">
    <property type="component" value="Unassembled WGS sequence"/>
</dbReference>
<comment type="caution">
    <text evidence="1">The sequence shown here is derived from an EMBL/GenBank/DDBJ whole genome shotgun (WGS) entry which is preliminary data.</text>
</comment>
<dbReference type="AlphaFoldDB" id="A0A2R6RM24"/>
<gene>
    <name evidence="1" type="ORF">PHLCEN_2v2394</name>
</gene>
<keyword evidence="2" id="KW-1185">Reference proteome</keyword>
<sequence>MDTGAIVFFQYHRHALIAATVLPDLPLDIVPLILQHLRKKTLSNGWHPFQHAEDPFFPGDLADGEHLSKQFDEDDLFSFSLCSHAMRRAALPFIFESMHYRFERIWHKHPITLKIADEQDLSDSSICLTPDRPKGRTLPALQGLYEFMAITSHIAGIVKNLQLWCIASVSDTRSDDTPGQRREEKLHHIDIGDLGKFLDLFGCLRALELQSISIDVPQSYKVLEAGRRTIDRLSFGSSPMYSRVPTMSIRRYLAPLLLFGDIKKLVLDSPCKWGFHVLTDGPPVYLPFSGESLVVNCGRSFLGPVLDHLVATDISHKKTHLKFMSVWDLTHSNISHLDTFLSRFGARLVELEFAWSCICGPQALAPNDDFKLLSYCKNLRVLSINMFGLPDTAPLDQYNNPVADGLKCLLSSCDATSIDLMLEVRCSLLIAIQDVLLDLKERRVLRSVYLFHLETRLRASEQILHDSELERIRELQFEAAADANIFHRLWKSGLLKKRGSEGGIILGDHA</sequence>
<proteinExistence type="predicted"/>
<evidence type="ECO:0000313" key="1">
    <source>
        <dbReference type="EMBL" id="PSS31062.1"/>
    </source>
</evidence>